<dbReference type="AlphaFoldDB" id="A0A9P7C9V7"/>
<dbReference type="OrthoDB" id="2240650at2759"/>
<name>A0A9P7C9V7_RHIOR</name>
<organism evidence="1 2">
    <name type="scientific">Rhizopus oryzae</name>
    <name type="common">Mucormycosis agent</name>
    <name type="synonym">Rhizopus arrhizus var. delemar</name>
    <dbReference type="NCBI Taxonomy" id="64495"/>
    <lineage>
        <taxon>Eukaryota</taxon>
        <taxon>Fungi</taxon>
        <taxon>Fungi incertae sedis</taxon>
        <taxon>Mucoromycota</taxon>
        <taxon>Mucoromycotina</taxon>
        <taxon>Mucoromycetes</taxon>
        <taxon>Mucorales</taxon>
        <taxon>Mucorineae</taxon>
        <taxon>Rhizopodaceae</taxon>
        <taxon>Rhizopus</taxon>
    </lineage>
</organism>
<reference evidence="1" key="1">
    <citation type="journal article" date="2020" name="Microb. Genom.">
        <title>Genetic diversity of clinical and environmental Mucorales isolates obtained from an investigation of mucormycosis cases among solid organ transplant recipients.</title>
        <authorList>
            <person name="Nguyen M.H."/>
            <person name="Kaul D."/>
            <person name="Muto C."/>
            <person name="Cheng S.J."/>
            <person name="Richter R.A."/>
            <person name="Bruno V.M."/>
            <person name="Liu G."/>
            <person name="Beyhan S."/>
            <person name="Sundermann A.J."/>
            <person name="Mounaud S."/>
            <person name="Pasculle A.W."/>
            <person name="Nierman W.C."/>
            <person name="Driscoll E."/>
            <person name="Cumbie R."/>
            <person name="Clancy C.J."/>
            <person name="Dupont C.L."/>
        </authorList>
    </citation>
    <scope>NUCLEOTIDE SEQUENCE</scope>
    <source>
        <strain evidence="1">GL16</strain>
    </source>
</reference>
<proteinExistence type="predicted"/>
<gene>
    <name evidence="1" type="ORF">G6F51_007227</name>
</gene>
<protein>
    <submittedName>
        <fullName evidence="1">Uncharacterized protein</fullName>
    </submittedName>
</protein>
<sequence length="84" mass="9728">MLESHIQEEYRSRLQDEFEAWRKIMDCTEFWVNQRRAEALAKANDNCSEAVNNLLIANTQEIRPSMAKCHVPEPAPATVILQVQ</sequence>
<evidence type="ECO:0000313" key="2">
    <source>
        <dbReference type="Proteomes" id="UP000717996"/>
    </source>
</evidence>
<comment type="caution">
    <text evidence="1">The sequence shown here is derived from an EMBL/GenBank/DDBJ whole genome shotgun (WGS) entry which is preliminary data.</text>
</comment>
<dbReference type="EMBL" id="JAANIT010001057">
    <property type="protein sequence ID" value="KAG1542513.1"/>
    <property type="molecule type" value="Genomic_DNA"/>
</dbReference>
<dbReference type="Proteomes" id="UP000717996">
    <property type="component" value="Unassembled WGS sequence"/>
</dbReference>
<accession>A0A9P7C9V7</accession>
<evidence type="ECO:0000313" key="1">
    <source>
        <dbReference type="EMBL" id="KAG1542513.1"/>
    </source>
</evidence>